<dbReference type="InterPro" id="IPR025256">
    <property type="entry name" value="TM7S3/TM198-like_dom"/>
</dbReference>
<reference evidence="9" key="1">
    <citation type="submission" date="2022-10" db="EMBL/GenBank/DDBJ databases">
        <title>Determination and structural analysis of whole genome sequence of Sarocladium strictum F4-1.</title>
        <authorList>
            <person name="Hu L."/>
            <person name="Jiang Y."/>
        </authorList>
    </citation>
    <scope>NUCLEOTIDE SEQUENCE</scope>
    <source>
        <strain evidence="9">F4-1</strain>
    </source>
</reference>
<dbReference type="PANTHER" id="PTHR39469">
    <property type="entry name" value="CHROMOSOME 1, WHOLE GENOME SHOTGUN SEQUENCE"/>
    <property type="match status" value="1"/>
</dbReference>
<name>A0AA39GKX9_SARSR</name>
<feature type="transmembrane region" description="Helical" evidence="6">
    <location>
        <begin position="177"/>
        <end position="195"/>
    </location>
</feature>
<feature type="compositionally biased region" description="Basic and acidic residues" evidence="5">
    <location>
        <begin position="437"/>
        <end position="447"/>
    </location>
</feature>
<feature type="domain" description="TM7S3/TM198-like" evidence="8">
    <location>
        <begin position="123"/>
        <end position="326"/>
    </location>
</feature>
<evidence type="ECO:0000256" key="2">
    <source>
        <dbReference type="ARBA" id="ARBA00022692"/>
    </source>
</evidence>
<feature type="compositionally biased region" description="Low complexity" evidence="5">
    <location>
        <begin position="773"/>
        <end position="787"/>
    </location>
</feature>
<feature type="compositionally biased region" description="Basic and acidic residues" evidence="5">
    <location>
        <begin position="594"/>
        <end position="610"/>
    </location>
</feature>
<evidence type="ECO:0000256" key="5">
    <source>
        <dbReference type="SAM" id="MobiDB-lite"/>
    </source>
</evidence>
<evidence type="ECO:0000313" key="9">
    <source>
        <dbReference type="EMBL" id="KAK0389290.1"/>
    </source>
</evidence>
<feature type="transmembrane region" description="Helical" evidence="6">
    <location>
        <begin position="202"/>
        <end position="221"/>
    </location>
</feature>
<feature type="region of interest" description="Disordered" evidence="5">
    <location>
        <begin position="1063"/>
        <end position="1085"/>
    </location>
</feature>
<feature type="region of interest" description="Disordered" evidence="5">
    <location>
        <begin position="719"/>
        <end position="881"/>
    </location>
</feature>
<comment type="subcellular location">
    <subcellularLocation>
        <location evidence="1">Membrane</location>
        <topology evidence="1">Multi-pass membrane protein</topology>
    </subcellularLocation>
</comment>
<feature type="compositionally biased region" description="Polar residues" evidence="5">
    <location>
        <begin position="683"/>
        <end position="693"/>
    </location>
</feature>
<feature type="region of interest" description="Disordered" evidence="5">
    <location>
        <begin position="371"/>
        <end position="466"/>
    </location>
</feature>
<evidence type="ECO:0000313" key="10">
    <source>
        <dbReference type="Proteomes" id="UP001175261"/>
    </source>
</evidence>
<evidence type="ECO:0000256" key="1">
    <source>
        <dbReference type="ARBA" id="ARBA00004141"/>
    </source>
</evidence>
<dbReference type="Pfam" id="PF13886">
    <property type="entry name" value="TM7S3_TM198"/>
    <property type="match status" value="1"/>
</dbReference>
<feature type="region of interest" description="Disordered" evidence="5">
    <location>
        <begin position="31"/>
        <end position="94"/>
    </location>
</feature>
<dbReference type="GO" id="GO:0016020">
    <property type="term" value="C:membrane"/>
    <property type="evidence" value="ECO:0007669"/>
    <property type="project" value="UniProtKB-SubCell"/>
</dbReference>
<feature type="transmembrane region" description="Helical" evidence="6">
    <location>
        <begin position="227"/>
        <end position="246"/>
    </location>
</feature>
<feature type="signal peptide" evidence="7">
    <location>
        <begin position="1"/>
        <end position="20"/>
    </location>
</feature>
<evidence type="ECO:0000259" key="8">
    <source>
        <dbReference type="Pfam" id="PF13886"/>
    </source>
</evidence>
<feature type="transmembrane region" description="Helical" evidence="6">
    <location>
        <begin position="253"/>
        <end position="271"/>
    </location>
</feature>
<feature type="chain" id="PRO_5041344620" description="TM7S3/TM198-like domain-containing protein" evidence="7">
    <location>
        <begin position="21"/>
        <end position="1112"/>
    </location>
</feature>
<organism evidence="9 10">
    <name type="scientific">Sarocladium strictum</name>
    <name type="common">Black bundle disease fungus</name>
    <name type="synonym">Acremonium strictum</name>
    <dbReference type="NCBI Taxonomy" id="5046"/>
    <lineage>
        <taxon>Eukaryota</taxon>
        <taxon>Fungi</taxon>
        <taxon>Dikarya</taxon>
        <taxon>Ascomycota</taxon>
        <taxon>Pezizomycotina</taxon>
        <taxon>Sordariomycetes</taxon>
        <taxon>Hypocreomycetidae</taxon>
        <taxon>Hypocreales</taxon>
        <taxon>Sarocladiaceae</taxon>
        <taxon>Sarocladium</taxon>
    </lineage>
</organism>
<dbReference type="AlphaFoldDB" id="A0AA39GKX9"/>
<proteinExistence type="predicted"/>
<accession>A0AA39GKX9</accession>
<evidence type="ECO:0000256" key="3">
    <source>
        <dbReference type="ARBA" id="ARBA00022989"/>
    </source>
</evidence>
<evidence type="ECO:0000256" key="4">
    <source>
        <dbReference type="ARBA" id="ARBA00023136"/>
    </source>
</evidence>
<feature type="compositionally biased region" description="Basic and acidic residues" evidence="5">
    <location>
        <begin position="719"/>
        <end position="731"/>
    </location>
</feature>
<keyword evidence="2 6" id="KW-0812">Transmembrane</keyword>
<feature type="compositionally biased region" description="Low complexity" evidence="5">
    <location>
        <begin position="74"/>
        <end position="86"/>
    </location>
</feature>
<feature type="compositionally biased region" description="Polar residues" evidence="5">
    <location>
        <begin position="822"/>
        <end position="835"/>
    </location>
</feature>
<feature type="compositionally biased region" description="Polar residues" evidence="5">
    <location>
        <begin position="535"/>
        <end position="549"/>
    </location>
</feature>
<evidence type="ECO:0000256" key="6">
    <source>
        <dbReference type="SAM" id="Phobius"/>
    </source>
</evidence>
<feature type="compositionally biased region" description="Polar residues" evidence="5">
    <location>
        <begin position="960"/>
        <end position="986"/>
    </location>
</feature>
<keyword evidence="10" id="KW-1185">Reference proteome</keyword>
<dbReference type="EMBL" id="JAPDFR010000002">
    <property type="protein sequence ID" value="KAK0389290.1"/>
    <property type="molecule type" value="Genomic_DNA"/>
</dbReference>
<keyword evidence="3 6" id="KW-1133">Transmembrane helix</keyword>
<evidence type="ECO:0000256" key="7">
    <source>
        <dbReference type="SAM" id="SignalP"/>
    </source>
</evidence>
<sequence length="1112" mass="119254">MIPRIWALLCLVLLLQHATAQSFRIVPRQDGGTVSVSATASEEGAEATGTASRSVEEEESGKTEAPSSTVSRKASSATSESEPTSTGITTNGPLDDANFINSTIPEGQLPLQPELTPGFGVAGAVLLCTGVAYTLVGIKNRWIHTFFSSAYLAALGITVLLVYIMKVPVGNALQGGYVAAVILPACLLGGASVFFKELTEGLGCALGGFCLSMWLLCLVPGGLLRPAASKAIFISCFTLVGFAFYFSRYTRDWALILMISFAGATVSVLGIDCFSRAGLKEFWAYVWDLNDDLFPLGADTYPVTKGIRVETAAIVIIFLFGIISQIKLWRIVREQKQKRAAERAAEQQDLEQQEADLGRRVEDINARERREWERVHGDGGEAGSSLGSDAISEKKLRNSVAAQSSRDNAPGQVIEMSDMSEPDQSRGPAPLMEEQDKEGKVTIRVAEDDTLPAPSGDEEVLDEKAESRRVSMANMRVSSVPSITEAPEVVPLPFNVPQEDDAQSRGDRSSVATFADEEGTQALAAPHRQSLAKRFSQSSGKLLRSFSQRSGLSGGGMHGPHGGSSEDLVAPRNVRRRDDDDVSVAATLDDSVSGDERRLSHTSDVQRKSIEITAELSDPSPKAEDASQCAGLTPELKQDALSGAQSPTLPNAPVLENEASRVDAAGTEAGESLPAPSEKAPKSATSAVSTPVSLTKDRLPRSLSKIALSYRTNEWAKHLSHAETPEPEHLDVAAPSRAVKSKKERITEEPKPVNVEELQQTAADGISPAAPLARATSKASTTAPATKRVSRQSSSGGLEAAEDAGLQRKDSTLSNPKGLLRSASNNTLRKSSNFQPIAEEAAAPIRSPVIPEEAPPADIPTARSSPSNRSEPFRGAPVPGIVSYDSPQTLIGQREMFLRSRSQGNLLASPSDLNLNMSASSATRTPSESGSLYNYPMYAAALDADDLPLSQRREFMRQSSMMSLTGPSPSTHRMSVGSDSAPNFDSHQPKRGSAIPSQADREARLASFRSSVAQDLRSGTALLAPSGRETPFASTHSLLAGAGGREAEVQRNIEMQRTIMMGQREAEGHQREMARRQKELADRAFDERMRSGDLLEAHREAMRKMQRAAKDK</sequence>
<keyword evidence="7" id="KW-0732">Signal</keyword>
<keyword evidence="4 6" id="KW-0472">Membrane</keyword>
<feature type="transmembrane region" description="Helical" evidence="6">
    <location>
        <begin position="119"/>
        <end position="138"/>
    </location>
</feature>
<feature type="region of interest" description="Disordered" evidence="5">
    <location>
        <begin position="343"/>
        <end position="362"/>
    </location>
</feature>
<feature type="region of interest" description="Disordered" evidence="5">
    <location>
        <begin position="960"/>
        <end position="1005"/>
    </location>
</feature>
<feature type="region of interest" description="Disordered" evidence="5">
    <location>
        <begin position="491"/>
        <end position="694"/>
    </location>
</feature>
<feature type="compositionally biased region" description="Basic and acidic residues" evidence="5">
    <location>
        <begin position="1064"/>
        <end position="1085"/>
    </location>
</feature>
<protein>
    <recommendedName>
        <fullName evidence="8">TM7S3/TM198-like domain-containing protein</fullName>
    </recommendedName>
</protein>
<gene>
    <name evidence="9" type="ORF">NLU13_2865</name>
</gene>
<feature type="transmembrane region" description="Helical" evidence="6">
    <location>
        <begin position="145"/>
        <end position="165"/>
    </location>
</feature>
<comment type="caution">
    <text evidence="9">The sequence shown here is derived from an EMBL/GenBank/DDBJ whole genome shotgun (WGS) entry which is preliminary data.</text>
</comment>
<dbReference type="PANTHER" id="PTHR39469:SF1">
    <property type="entry name" value="DUF4203 DOMAIN-CONTAINING PROTEIN"/>
    <property type="match status" value="1"/>
</dbReference>
<feature type="compositionally biased region" description="Low complexity" evidence="5">
    <location>
        <begin position="37"/>
        <end position="52"/>
    </location>
</feature>
<dbReference type="Proteomes" id="UP001175261">
    <property type="component" value="Unassembled WGS sequence"/>
</dbReference>
<feature type="compositionally biased region" description="Gly residues" evidence="5">
    <location>
        <begin position="552"/>
        <end position="562"/>
    </location>
</feature>